<feature type="domain" description="NAD-dependent epimerase/dehydratase" evidence="1">
    <location>
        <begin position="7"/>
        <end position="248"/>
    </location>
</feature>
<dbReference type="PANTHER" id="PTHR48079:SF3">
    <property type="entry name" value="NAD-DEPENDENT EPIMERASE_DEHYDRATASE DOMAIN-CONTAINING PROTEIN"/>
    <property type="match status" value="1"/>
</dbReference>
<name>A0AAN6TET9_9PEZI</name>
<dbReference type="GeneID" id="89934551"/>
<accession>A0AAN6TET9</accession>
<evidence type="ECO:0000313" key="2">
    <source>
        <dbReference type="EMBL" id="KAK4113117.1"/>
    </source>
</evidence>
<reference evidence="2" key="1">
    <citation type="journal article" date="2023" name="Mol. Phylogenet. Evol.">
        <title>Genome-scale phylogeny and comparative genomics of the fungal order Sordariales.</title>
        <authorList>
            <person name="Hensen N."/>
            <person name="Bonometti L."/>
            <person name="Westerberg I."/>
            <person name="Brannstrom I.O."/>
            <person name="Guillou S."/>
            <person name="Cros-Aarteil S."/>
            <person name="Calhoun S."/>
            <person name="Haridas S."/>
            <person name="Kuo A."/>
            <person name="Mondo S."/>
            <person name="Pangilinan J."/>
            <person name="Riley R."/>
            <person name="LaButti K."/>
            <person name="Andreopoulos B."/>
            <person name="Lipzen A."/>
            <person name="Chen C."/>
            <person name="Yan M."/>
            <person name="Daum C."/>
            <person name="Ng V."/>
            <person name="Clum A."/>
            <person name="Steindorff A."/>
            <person name="Ohm R.A."/>
            <person name="Martin F."/>
            <person name="Silar P."/>
            <person name="Natvig D.O."/>
            <person name="Lalanne C."/>
            <person name="Gautier V."/>
            <person name="Ament-Velasquez S.L."/>
            <person name="Kruys A."/>
            <person name="Hutchinson M.I."/>
            <person name="Powell A.J."/>
            <person name="Barry K."/>
            <person name="Miller A.N."/>
            <person name="Grigoriev I.V."/>
            <person name="Debuchy R."/>
            <person name="Gladieux P."/>
            <person name="Hiltunen Thoren M."/>
            <person name="Johannesson H."/>
        </authorList>
    </citation>
    <scope>NUCLEOTIDE SEQUENCE</scope>
    <source>
        <strain evidence="2">CBS 508.74</strain>
    </source>
</reference>
<proteinExistence type="predicted"/>
<dbReference type="RefSeq" id="XP_064670687.1">
    <property type="nucleotide sequence ID" value="XM_064810426.1"/>
</dbReference>
<comment type="caution">
    <text evidence="2">The sequence shown here is derived from an EMBL/GenBank/DDBJ whole genome shotgun (WGS) entry which is preliminary data.</text>
</comment>
<protein>
    <submittedName>
        <fullName evidence="2">NAD dependent epimerase/dehydratase</fullName>
    </submittedName>
</protein>
<dbReference type="GO" id="GO:0004029">
    <property type="term" value="F:aldehyde dehydrogenase (NAD+) activity"/>
    <property type="evidence" value="ECO:0007669"/>
    <property type="project" value="TreeGrafter"/>
</dbReference>
<dbReference type="AlphaFoldDB" id="A0AAN6TET9"/>
<dbReference type="Proteomes" id="UP001302812">
    <property type="component" value="Unassembled WGS sequence"/>
</dbReference>
<dbReference type="InterPro" id="IPR051783">
    <property type="entry name" value="NAD(P)-dependent_oxidoreduct"/>
</dbReference>
<dbReference type="Pfam" id="PF01370">
    <property type="entry name" value="Epimerase"/>
    <property type="match status" value="1"/>
</dbReference>
<gene>
    <name evidence="2" type="ORF">N656DRAFT_643636</name>
</gene>
<keyword evidence="3" id="KW-1185">Reference proteome</keyword>
<dbReference type="PANTHER" id="PTHR48079">
    <property type="entry name" value="PROTEIN YEEZ"/>
    <property type="match status" value="1"/>
</dbReference>
<reference evidence="2" key="2">
    <citation type="submission" date="2023-05" db="EMBL/GenBank/DDBJ databases">
        <authorList>
            <consortium name="Lawrence Berkeley National Laboratory"/>
            <person name="Steindorff A."/>
            <person name="Hensen N."/>
            <person name="Bonometti L."/>
            <person name="Westerberg I."/>
            <person name="Brannstrom I.O."/>
            <person name="Guillou S."/>
            <person name="Cros-Aarteil S."/>
            <person name="Calhoun S."/>
            <person name="Haridas S."/>
            <person name="Kuo A."/>
            <person name="Mondo S."/>
            <person name="Pangilinan J."/>
            <person name="Riley R."/>
            <person name="Labutti K."/>
            <person name="Andreopoulos B."/>
            <person name="Lipzen A."/>
            <person name="Chen C."/>
            <person name="Yanf M."/>
            <person name="Daum C."/>
            <person name="Ng V."/>
            <person name="Clum A."/>
            <person name="Ohm R."/>
            <person name="Martin F."/>
            <person name="Silar P."/>
            <person name="Natvig D."/>
            <person name="Lalanne C."/>
            <person name="Gautier V."/>
            <person name="Ament-Velasquez S.L."/>
            <person name="Kruys A."/>
            <person name="Hutchinson M.I."/>
            <person name="Powell A.J."/>
            <person name="Barry K."/>
            <person name="Miller A.N."/>
            <person name="Grigoriev I.V."/>
            <person name="Debuchy R."/>
            <person name="Gladieux P."/>
            <person name="Thoren M.H."/>
            <person name="Johannesson H."/>
        </authorList>
    </citation>
    <scope>NUCLEOTIDE SEQUENCE</scope>
    <source>
        <strain evidence="2">CBS 508.74</strain>
    </source>
</reference>
<dbReference type="EMBL" id="MU853340">
    <property type="protein sequence ID" value="KAK4113117.1"/>
    <property type="molecule type" value="Genomic_DNA"/>
</dbReference>
<dbReference type="InterPro" id="IPR036291">
    <property type="entry name" value="NAD(P)-bd_dom_sf"/>
</dbReference>
<dbReference type="GO" id="GO:0005737">
    <property type="term" value="C:cytoplasm"/>
    <property type="evidence" value="ECO:0007669"/>
    <property type="project" value="TreeGrafter"/>
</dbReference>
<dbReference type="SUPFAM" id="SSF51735">
    <property type="entry name" value="NAD(P)-binding Rossmann-fold domains"/>
    <property type="match status" value="1"/>
</dbReference>
<evidence type="ECO:0000259" key="1">
    <source>
        <dbReference type="Pfam" id="PF01370"/>
    </source>
</evidence>
<evidence type="ECO:0000313" key="3">
    <source>
        <dbReference type="Proteomes" id="UP001302812"/>
    </source>
</evidence>
<sequence length="363" mass="39339">MPPKTAFVTGANGYIGHAVSRAFVRAGYVVYGLVRSAKYAPSLALDEIIPVTGAIDDVSSHQALADQLPKTLDVLVSTTEMPFDYVPHYNNTVSLLRTLAQRTLDAGGPKPLVLFTSGCKDYGMGENHVHGTPGLAPHTEASPLNAPASLADRAHNAVRILSDHGDVMAPVLLRPTNVYGRSSSFYAAFFQVATQAAAEGAPIVIPASARPDYILHALHVDDCADAYVALAEHYPRRKDEVAGQVFNISARRYETVDEVCRALASEYRVGLRYASEATEGQGAEIENPSRWPPVLIDFPQWTGSDKIRRVTGWCDKRPLFSEALHVYRLAYEAAAGQAARDGGLASRQRERVAANFDGFRAFA</sequence>
<organism evidence="2 3">
    <name type="scientific">Canariomyces notabilis</name>
    <dbReference type="NCBI Taxonomy" id="2074819"/>
    <lineage>
        <taxon>Eukaryota</taxon>
        <taxon>Fungi</taxon>
        <taxon>Dikarya</taxon>
        <taxon>Ascomycota</taxon>
        <taxon>Pezizomycotina</taxon>
        <taxon>Sordariomycetes</taxon>
        <taxon>Sordariomycetidae</taxon>
        <taxon>Sordariales</taxon>
        <taxon>Chaetomiaceae</taxon>
        <taxon>Canariomyces</taxon>
    </lineage>
</organism>
<dbReference type="InterPro" id="IPR001509">
    <property type="entry name" value="Epimerase_deHydtase"/>
</dbReference>
<dbReference type="Gene3D" id="3.40.50.720">
    <property type="entry name" value="NAD(P)-binding Rossmann-like Domain"/>
    <property type="match status" value="1"/>
</dbReference>